<name>R7B1V9_9FIRM</name>
<dbReference type="Pfam" id="PF19605">
    <property type="entry name" value="DUF6110"/>
    <property type="match status" value="1"/>
</dbReference>
<dbReference type="InterPro" id="IPR046092">
    <property type="entry name" value="DUF6110"/>
</dbReference>
<dbReference type="EMBL" id="CBHH010000025">
    <property type="protein sequence ID" value="CDD56032.1"/>
    <property type="molecule type" value="Genomic_DNA"/>
</dbReference>
<evidence type="ECO:0000313" key="1">
    <source>
        <dbReference type="EMBL" id="CDD56032.1"/>
    </source>
</evidence>
<gene>
    <name evidence="1" type="ORF">BN656_00695</name>
</gene>
<sequence>MKNCLKDVDWKKVGTFAGGVLFGTAGIRILSSKDAKKVYTNCTAAVLRAKKCVMTVANTIQENCEDIYADAKDINEKREAAADELFFEDASEDASTDVKASDSTVTE</sequence>
<reference evidence="1" key="1">
    <citation type="submission" date="2012-11" db="EMBL/GenBank/DDBJ databases">
        <title>Dependencies among metagenomic species, viruses, plasmids and units of genetic variation.</title>
        <authorList>
            <person name="Nielsen H.B."/>
            <person name="Almeida M."/>
            <person name="Juncker A.S."/>
            <person name="Rasmussen S."/>
            <person name="Li J."/>
            <person name="Sunagawa S."/>
            <person name="Plichta D."/>
            <person name="Gautier L."/>
            <person name="Le Chatelier E."/>
            <person name="Peletier E."/>
            <person name="Bonde I."/>
            <person name="Nielsen T."/>
            <person name="Manichanh C."/>
            <person name="Arumugam M."/>
            <person name="Batto J."/>
            <person name="Santos M.B.Q.D."/>
            <person name="Blom N."/>
            <person name="Borruel N."/>
            <person name="Burgdorf K.S."/>
            <person name="Boumezbeur F."/>
            <person name="Casellas F."/>
            <person name="Dore J."/>
            <person name="Guarner F."/>
            <person name="Hansen T."/>
            <person name="Hildebrand F."/>
            <person name="Kaas R.S."/>
            <person name="Kennedy S."/>
            <person name="Kristiansen K."/>
            <person name="Kultima J.R."/>
            <person name="Leonard P."/>
            <person name="Levenez F."/>
            <person name="Lund O."/>
            <person name="Moumen B."/>
            <person name="Le Paslier D."/>
            <person name="Pons N."/>
            <person name="Pedersen O."/>
            <person name="Prifti E."/>
            <person name="Qin J."/>
            <person name="Raes J."/>
            <person name="Tap J."/>
            <person name="Tims S."/>
            <person name="Ussery D.W."/>
            <person name="Yamada T."/>
            <person name="MetaHit consortium"/>
            <person name="Renault P."/>
            <person name="Sicheritz-Ponten T."/>
            <person name="Bork P."/>
            <person name="Wang J."/>
            <person name="Brunak S."/>
            <person name="Ehrlich S.D."/>
        </authorList>
    </citation>
    <scope>NUCLEOTIDE SEQUENCE [LARGE SCALE GENOMIC DNA]</scope>
</reference>
<proteinExistence type="predicted"/>
<evidence type="ECO:0000313" key="2">
    <source>
        <dbReference type="Proteomes" id="UP000018141"/>
    </source>
</evidence>
<dbReference type="AlphaFoldDB" id="R7B1V9"/>
<dbReference type="Proteomes" id="UP000018141">
    <property type="component" value="Unassembled WGS sequence"/>
</dbReference>
<organism evidence="1 2">
    <name type="scientific">Bacteroides pectinophilus CAG:437</name>
    <dbReference type="NCBI Taxonomy" id="1263051"/>
    <lineage>
        <taxon>Bacteria</taxon>
        <taxon>Bacillati</taxon>
        <taxon>Bacillota</taxon>
        <taxon>Clostridia</taxon>
        <taxon>Eubacteriales</taxon>
    </lineage>
</organism>
<protein>
    <recommendedName>
        <fullName evidence="3">DUF1490 domain-containing protein</fullName>
    </recommendedName>
</protein>
<evidence type="ECO:0008006" key="3">
    <source>
        <dbReference type="Google" id="ProtNLM"/>
    </source>
</evidence>
<accession>R7B1V9</accession>
<comment type="caution">
    <text evidence="1">The sequence shown here is derived from an EMBL/GenBank/DDBJ whole genome shotgun (WGS) entry which is preliminary data.</text>
</comment>